<keyword evidence="3 5" id="KW-0479">Metal-binding</keyword>
<dbReference type="PANTHER" id="PTHR43330:SF8">
    <property type="entry name" value="METHIONINE AMINOPEPTIDASE 1D, MITOCHONDRIAL"/>
    <property type="match status" value="1"/>
</dbReference>
<keyword evidence="4 5" id="KW-0378">Hydrolase</keyword>
<feature type="domain" description="Peptidase M24" evidence="7">
    <location>
        <begin position="106"/>
        <end position="337"/>
    </location>
</feature>
<dbReference type="GO" id="GO:0070006">
    <property type="term" value="F:metalloaminopeptidase activity"/>
    <property type="evidence" value="ECO:0007669"/>
    <property type="project" value="UniProtKB-UniRule"/>
</dbReference>
<dbReference type="GO" id="GO:0046872">
    <property type="term" value="F:metal ion binding"/>
    <property type="evidence" value="ECO:0007669"/>
    <property type="project" value="UniProtKB-UniRule"/>
</dbReference>
<name>A0A0D0CWJ4_9AGAR</name>
<evidence type="ECO:0000313" key="9">
    <source>
        <dbReference type="Proteomes" id="UP000053593"/>
    </source>
</evidence>
<feature type="binding site" evidence="5">
    <location>
        <position position="330"/>
    </location>
    <ligand>
        <name>a divalent metal cation</name>
        <dbReference type="ChEBI" id="CHEBI:60240"/>
        <label>2</label>
        <note>catalytic</note>
    </ligand>
</feature>
<dbReference type="Gene3D" id="3.90.230.10">
    <property type="entry name" value="Creatinase/methionine aminopeptidase superfamily"/>
    <property type="match status" value="1"/>
</dbReference>
<evidence type="ECO:0000313" key="8">
    <source>
        <dbReference type="EMBL" id="KIK64237.1"/>
    </source>
</evidence>
<keyword evidence="9" id="KW-1185">Reference proteome</keyword>
<dbReference type="PRINTS" id="PR00599">
    <property type="entry name" value="MAPEPTIDASE"/>
</dbReference>
<dbReference type="HOGENOM" id="CLU_015857_1_1_1"/>
<reference evidence="8 9" key="1">
    <citation type="submission" date="2014-04" db="EMBL/GenBank/DDBJ databases">
        <title>Evolutionary Origins and Diversification of the Mycorrhizal Mutualists.</title>
        <authorList>
            <consortium name="DOE Joint Genome Institute"/>
            <consortium name="Mycorrhizal Genomics Consortium"/>
            <person name="Kohler A."/>
            <person name="Kuo A."/>
            <person name="Nagy L.G."/>
            <person name="Floudas D."/>
            <person name="Copeland A."/>
            <person name="Barry K.W."/>
            <person name="Cichocki N."/>
            <person name="Veneault-Fourrey C."/>
            <person name="LaButti K."/>
            <person name="Lindquist E.A."/>
            <person name="Lipzen A."/>
            <person name="Lundell T."/>
            <person name="Morin E."/>
            <person name="Murat C."/>
            <person name="Riley R."/>
            <person name="Ohm R."/>
            <person name="Sun H."/>
            <person name="Tunlid A."/>
            <person name="Henrissat B."/>
            <person name="Grigoriev I.V."/>
            <person name="Hibbett D.S."/>
            <person name="Martin F."/>
        </authorList>
    </citation>
    <scope>NUCLEOTIDE SEQUENCE [LARGE SCALE GENOMIC DNA]</scope>
    <source>
        <strain evidence="8 9">FD-317 M1</strain>
    </source>
</reference>
<evidence type="ECO:0000256" key="6">
    <source>
        <dbReference type="RuleBase" id="RU003653"/>
    </source>
</evidence>
<dbReference type="NCBIfam" id="TIGR00500">
    <property type="entry name" value="met_pdase_I"/>
    <property type="match status" value="1"/>
</dbReference>
<keyword evidence="2 5" id="KW-0645">Protease</keyword>
<gene>
    <name evidence="8" type="ORF">GYMLUDRAFT_161835</name>
</gene>
<dbReference type="EC" id="3.4.11.18" evidence="6"/>
<dbReference type="GO" id="GO:0006508">
    <property type="term" value="P:proteolysis"/>
    <property type="evidence" value="ECO:0007669"/>
    <property type="project" value="UniProtKB-KW"/>
</dbReference>
<dbReference type="HAMAP" id="MF_01974">
    <property type="entry name" value="MetAP_1"/>
    <property type="match status" value="1"/>
</dbReference>
<dbReference type="InterPro" id="IPR036005">
    <property type="entry name" value="Creatinase/aminopeptidase-like"/>
</dbReference>
<dbReference type="InterPro" id="IPR001714">
    <property type="entry name" value="Pept_M24_MAP"/>
</dbReference>
<feature type="binding site" evidence="5">
    <location>
        <position position="171"/>
    </location>
    <ligand>
        <name>substrate</name>
    </ligand>
</feature>
<protein>
    <recommendedName>
        <fullName evidence="6">Methionine aminopeptidase</fullName>
        <ecNumber evidence="6">3.4.11.18</ecNumber>
    </recommendedName>
</protein>
<dbReference type="OrthoDB" id="3209743at2759"/>
<dbReference type="SUPFAM" id="SSF55920">
    <property type="entry name" value="Creatinase/aminopeptidase"/>
    <property type="match status" value="1"/>
</dbReference>
<dbReference type="Pfam" id="PF00557">
    <property type="entry name" value="Peptidase_M24"/>
    <property type="match status" value="1"/>
</dbReference>
<keyword evidence="1 5" id="KW-0031">Aminopeptidase</keyword>
<feature type="binding site" evidence="5">
    <location>
        <position position="188"/>
    </location>
    <ligand>
        <name>a divalent metal cation</name>
        <dbReference type="ChEBI" id="CHEBI:60240"/>
        <label>1</label>
    </ligand>
</feature>
<sequence length="345" mass="37615">MFFRALQLSTRTASHLRTSKWIKPCSFSNSAPLNEEPFPVPDNFGYYSVILPDEPFVFGVSHIKPRNVPDHIKRPPYALNGSSKDIQEGAEDRAGKIPLGGDAEQKLRSAASLAREVREYAGSLVKVGTTTNTIDAAVHDYIISHGAYPSPLLYNGFPKSCCTSINNIITHGIPDNRPLEDGDIVNIDVTIYLNGYHGDTSQTWLVGDVDLPGRLLCSITNQALEAGISACGPGQPFKNIGQAIHAVIEPQYQGFDFCVSPAFSGHGIGSVFHRKPWILHHLNDEPGVMMPGHCFTIEPAIIQGTHPTSWTFPDGWTASTENCARSAQAEHMVLITENGAEVLTR</sequence>
<dbReference type="PANTHER" id="PTHR43330">
    <property type="entry name" value="METHIONINE AMINOPEPTIDASE"/>
    <property type="match status" value="1"/>
</dbReference>
<dbReference type="Proteomes" id="UP000053593">
    <property type="component" value="Unassembled WGS sequence"/>
</dbReference>
<evidence type="ECO:0000259" key="7">
    <source>
        <dbReference type="Pfam" id="PF00557"/>
    </source>
</evidence>
<evidence type="ECO:0000256" key="4">
    <source>
        <dbReference type="ARBA" id="ARBA00022801"/>
    </source>
</evidence>
<evidence type="ECO:0000256" key="1">
    <source>
        <dbReference type="ARBA" id="ARBA00022438"/>
    </source>
</evidence>
<feature type="binding site" evidence="5">
    <location>
        <position position="266"/>
    </location>
    <ligand>
        <name>a divalent metal cation</name>
        <dbReference type="ChEBI" id="CHEBI:60240"/>
        <label>2</label>
        <note>catalytic</note>
    </ligand>
</feature>
<comment type="cofactor">
    <cofactor evidence="5">
        <name>Co(2+)</name>
        <dbReference type="ChEBI" id="CHEBI:48828"/>
    </cofactor>
    <cofactor evidence="5">
        <name>Zn(2+)</name>
        <dbReference type="ChEBI" id="CHEBI:29105"/>
    </cofactor>
    <cofactor evidence="5">
        <name>Mn(2+)</name>
        <dbReference type="ChEBI" id="CHEBI:29035"/>
    </cofactor>
    <cofactor evidence="5">
        <name>Fe(2+)</name>
        <dbReference type="ChEBI" id="CHEBI:29033"/>
    </cofactor>
    <text evidence="5">Binds 2 divalent metal cations per subunit. Has a high-affinity and a low affinity metal-binding site. The true nature of the physiological cofactor is under debate. The enzyme is active with cobalt, zinc, manganese or divalent iron ions. Most likely, methionine aminopeptidases function as mononuclear Fe(2+)-metalloproteases under physiological conditions, and the catalytically relevant metal-binding site has been assigned to the histidine-containing high-affinity site.</text>
</comment>
<dbReference type="EMBL" id="KN834762">
    <property type="protein sequence ID" value="KIK64237.1"/>
    <property type="molecule type" value="Genomic_DNA"/>
</dbReference>
<dbReference type="CDD" id="cd01086">
    <property type="entry name" value="MetAP1"/>
    <property type="match status" value="1"/>
</dbReference>
<dbReference type="AlphaFoldDB" id="A0A0D0CWJ4"/>
<dbReference type="GO" id="GO:0004239">
    <property type="term" value="F:initiator methionyl aminopeptidase activity"/>
    <property type="evidence" value="ECO:0007669"/>
    <property type="project" value="UniProtKB-UniRule"/>
</dbReference>
<accession>A0A0D0CWJ4</accession>
<dbReference type="InterPro" id="IPR002467">
    <property type="entry name" value="Pept_M24A_MAP1"/>
</dbReference>
<feature type="binding site" evidence="5">
    <location>
        <position position="199"/>
    </location>
    <ligand>
        <name>a divalent metal cation</name>
        <dbReference type="ChEBI" id="CHEBI:60240"/>
        <label>1</label>
    </ligand>
</feature>
<evidence type="ECO:0000256" key="2">
    <source>
        <dbReference type="ARBA" id="ARBA00022670"/>
    </source>
</evidence>
<dbReference type="InterPro" id="IPR000994">
    <property type="entry name" value="Pept_M24"/>
</dbReference>
<comment type="similarity">
    <text evidence="5">Belongs to the peptidase M24A family. Methionine aminopeptidase type 1 subfamily.</text>
</comment>
<comment type="function">
    <text evidence="6">Cotranslationally removes the N-terminal methionine from nascent proteins. The N-terminal methionine is often cleaved when the second residue in the primary sequence is small and uncharged (Met-Ala-, Cys, Gly, Pro, Ser, Thr, or Val).</text>
</comment>
<proteinExistence type="inferred from homology"/>
<feature type="binding site" evidence="5">
    <location>
        <position position="298"/>
    </location>
    <ligand>
        <name>a divalent metal cation</name>
        <dbReference type="ChEBI" id="CHEBI:60240"/>
        <label>2</label>
        <note>catalytic</note>
    </ligand>
</feature>
<comment type="catalytic activity">
    <reaction evidence="5 6">
        <text>Release of N-terminal amino acids, preferentially methionine, from peptides and arylamides.</text>
        <dbReference type="EC" id="3.4.11.18"/>
    </reaction>
</comment>
<evidence type="ECO:0000256" key="3">
    <source>
        <dbReference type="ARBA" id="ARBA00022723"/>
    </source>
</evidence>
<feature type="binding site" evidence="5">
    <location>
        <position position="330"/>
    </location>
    <ligand>
        <name>a divalent metal cation</name>
        <dbReference type="ChEBI" id="CHEBI:60240"/>
        <label>1</label>
    </ligand>
</feature>
<feature type="binding site" evidence="5">
    <location>
        <position position="199"/>
    </location>
    <ligand>
        <name>a divalent metal cation</name>
        <dbReference type="ChEBI" id="CHEBI:60240"/>
        <label>2</label>
        <note>catalytic</note>
    </ligand>
</feature>
<feature type="binding site" evidence="5">
    <location>
        <position position="273"/>
    </location>
    <ligand>
        <name>substrate</name>
    </ligand>
</feature>
<organism evidence="8 9">
    <name type="scientific">Collybiopsis luxurians FD-317 M1</name>
    <dbReference type="NCBI Taxonomy" id="944289"/>
    <lineage>
        <taxon>Eukaryota</taxon>
        <taxon>Fungi</taxon>
        <taxon>Dikarya</taxon>
        <taxon>Basidiomycota</taxon>
        <taxon>Agaricomycotina</taxon>
        <taxon>Agaricomycetes</taxon>
        <taxon>Agaricomycetidae</taxon>
        <taxon>Agaricales</taxon>
        <taxon>Marasmiineae</taxon>
        <taxon>Omphalotaceae</taxon>
        <taxon>Collybiopsis</taxon>
        <taxon>Collybiopsis luxurians</taxon>
    </lineage>
</organism>
<evidence type="ECO:0000256" key="5">
    <source>
        <dbReference type="HAMAP-Rule" id="MF_03174"/>
    </source>
</evidence>
<dbReference type="PROSITE" id="PS00680">
    <property type="entry name" value="MAP_1"/>
    <property type="match status" value="1"/>
</dbReference>